<dbReference type="PANTHER" id="PTHR36423:SF2">
    <property type="entry name" value="AFR070WP"/>
    <property type="match status" value="1"/>
</dbReference>
<keyword evidence="1" id="KW-0223">Dioxygenase</keyword>
<dbReference type="InterPro" id="IPR014980">
    <property type="entry name" value="DOPA_dioxygen"/>
</dbReference>
<dbReference type="RefSeq" id="WP_010320384.1">
    <property type="nucleotide sequence ID" value="NZ_CAWNHI010000001.1"/>
</dbReference>
<dbReference type="PANTHER" id="PTHR36423">
    <property type="entry name" value="AFR070WP"/>
    <property type="match status" value="1"/>
</dbReference>
<gene>
    <name evidence="1" type="ORF">CCZ37_03435</name>
</gene>
<evidence type="ECO:0000313" key="1">
    <source>
        <dbReference type="EMBL" id="ASU21702.1"/>
    </source>
</evidence>
<accession>A0A223MVU6</accession>
<dbReference type="InterPro" id="IPR023389">
    <property type="entry name" value="DOPA-like_sf"/>
</dbReference>
<keyword evidence="1" id="KW-0560">Oxidoreductase</keyword>
<proteinExistence type="predicted"/>
<dbReference type="SUPFAM" id="SSF143410">
    <property type="entry name" value="DOPA-like"/>
    <property type="match status" value="1"/>
</dbReference>
<evidence type="ECO:0000313" key="2">
    <source>
        <dbReference type="Proteomes" id="UP000215148"/>
    </source>
</evidence>
<dbReference type="Pfam" id="PF08883">
    <property type="entry name" value="DOPA_dioxygen"/>
    <property type="match status" value="1"/>
</dbReference>
<sequence length="106" mass="12084">MFHAHVYFDLAEQAKAQRVQQKIAQQRHDVQAMFGLVPRLVGPHLKPMFEVHLADNSHGFIEWLDEHREGLSVLIHPVSGNDRYDHSEGQVLWLGDALGVNLAVLR</sequence>
<reference evidence="1 2" key="1">
    <citation type="submission" date="2017-08" db="EMBL/GenBank/DDBJ databases">
        <title>The Vibrio qinghaiensis sp.-Q67 is a luminous bacteria isolated firstly from Qinghai lake, Qinghai province, China, which has been proved to be very sensitive to detect environmental and food pollutants. Therefore, complete genome analysis of V. qinghaiensis sp.-Q67 highlights the potential application of this strain on detection of hazards in the contaminated environments.</title>
        <authorList>
            <person name="Gong L."/>
        </authorList>
    </citation>
    <scope>NUCLEOTIDE SEQUENCE [LARGE SCALE GENOMIC DNA]</scope>
    <source>
        <strain evidence="1 2">Q67</strain>
    </source>
</reference>
<dbReference type="Gene3D" id="3.30.70.1240">
    <property type="entry name" value="DOPA-like domains"/>
    <property type="match status" value="1"/>
</dbReference>
<name>A0A223MVU6_9VIBR</name>
<dbReference type="GO" id="GO:0051213">
    <property type="term" value="F:dioxygenase activity"/>
    <property type="evidence" value="ECO:0007669"/>
    <property type="project" value="UniProtKB-KW"/>
</dbReference>
<dbReference type="KEGG" id="vqi:CCZ37_03435"/>
<dbReference type="AlphaFoldDB" id="A0A223MVU6"/>
<protein>
    <submittedName>
        <fullName evidence="1">4,5-dioxygenase</fullName>
    </submittedName>
</protein>
<dbReference type="EMBL" id="CP022741">
    <property type="protein sequence ID" value="ASU21702.1"/>
    <property type="molecule type" value="Genomic_DNA"/>
</dbReference>
<organism evidence="1 2">
    <name type="scientific">Vibrio qinghaiensis</name>
    <dbReference type="NCBI Taxonomy" id="2025808"/>
    <lineage>
        <taxon>Bacteria</taxon>
        <taxon>Pseudomonadati</taxon>
        <taxon>Pseudomonadota</taxon>
        <taxon>Gammaproteobacteria</taxon>
        <taxon>Vibrionales</taxon>
        <taxon>Vibrionaceae</taxon>
        <taxon>Vibrio</taxon>
    </lineage>
</organism>
<keyword evidence="2" id="KW-1185">Reference proteome</keyword>
<dbReference type="Proteomes" id="UP000215148">
    <property type="component" value="Chromosome 1"/>
</dbReference>
<dbReference type="PIRSF" id="PIRSF028139">
    <property type="entry name" value="DOPA-diox_rel_Mll2280"/>
    <property type="match status" value="1"/>
</dbReference>